<dbReference type="InterPro" id="IPR001602">
    <property type="entry name" value="UPF0047_YjbQ-like"/>
</dbReference>
<dbReference type="EMBL" id="JADIKK010000008">
    <property type="protein sequence ID" value="MFK2877239.1"/>
    <property type="molecule type" value="Genomic_DNA"/>
</dbReference>
<dbReference type="SUPFAM" id="SSF111038">
    <property type="entry name" value="YjbQ-like"/>
    <property type="match status" value="1"/>
</dbReference>
<accession>A0ABW8J4Y0</accession>
<dbReference type="InterPro" id="IPR035917">
    <property type="entry name" value="YjbQ-like_sf"/>
</dbReference>
<dbReference type="Gene3D" id="2.60.120.460">
    <property type="entry name" value="YjbQ-like"/>
    <property type="match status" value="1"/>
</dbReference>
<sequence>MSRSVPAEHVAQHGFTVHARGRGFTEITGQVADRVTASGVCVGIAHVFTAHTSCSLLLSENADPAVREDLERWLARAVPDGDAIFEHDAEGPDDMPAHVRSVLTGASLVVPVHGGRLQLGTWQGLFLWEHRRDPHQRKVIVTVLGH</sequence>
<evidence type="ECO:0000313" key="2">
    <source>
        <dbReference type="EMBL" id="MFK2877239.1"/>
    </source>
</evidence>
<comment type="caution">
    <text evidence="2">The sequence shown here is derived from an EMBL/GenBank/DDBJ whole genome shotgun (WGS) entry which is preliminary data.</text>
</comment>
<dbReference type="PIRSF" id="PIRSF004681">
    <property type="entry name" value="UCP004681"/>
    <property type="match status" value="1"/>
</dbReference>
<dbReference type="RefSeq" id="WP_192154094.1">
    <property type="nucleotide sequence ID" value="NZ_JADIKK010000008.1"/>
</dbReference>
<dbReference type="Proteomes" id="UP001620339">
    <property type="component" value="Unassembled WGS sequence"/>
</dbReference>
<organism evidence="2 3">
    <name type="scientific">Rhodanobacter hydrolyticus</name>
    <dbReference type="NCBI Taxonomy" id="2250595"/>
    <lineage>
        <taxon>Bacteria</taxon>
        <taxon>Pseudomonadati</taxon>
        <taxon>Pseudomonadota</taxon>
        <taxon>Gammaproteobacteria</taxon>
        <taxon>Lysobacterales</taxon>
        <taxon>Rhodanobacteraceae</taxon>
        <taxon>Rhodanobacter</taxon>
    </lineage>
</organism>
<proteinExistence type="inferred from homology"/>
<dbReference type="NCBIfam" id="TIGR00149">
    <property type="entry name" value="TIGR00149_YjbQ"/>
    <property type="match status" value="1"/>
</dbReference>
<evidence type="ECO:0000313" key="3">
    <source>
        <dbReference type="Proteomes" id="UP001620339"/>
    </source>
</evidence>
<keyword evidence="3" id="KW-1185">Reference proteome</keyword>
<dbReference type="Pfam" id="PF01894">
    <property type="entry name" value="YjbQ"/>
    <property type="match status" value="1"/>
</dbReference>
<comment type="similarity">
    <text evidence="1">Belongs to the UPF0047 family.</text>
</comment>
<dbReference type="PANTHER" id="PTHR30615">
    <property type="entry name" value="UNCHARACTERIZED PROTEIN YJBQ-RELATED"/>
    <property type="match status" value="1"/>
</dbReference>
<dbReference type="PANTHER" id="PTHR30615:SF8">
    <property type="entry name" value="UPF0047 PROTEIN C4A8.02C"/>
    <property type="match status" value="1"/>
</dbReference>
<reference evidence="2 3" key="1">
    <citation type="submission" date="2020-10" db="EMBL/GenBank/DDBJ databases">
        <title>Phylogeny of dyella-like bacteria.</title>
        <authorList>
            <person name="Fu J."/>
        </authorList>
    </citation>
    <scope>NUCLEOTIDE SEQUENCE [LARGE SCALE GENOMIC DNA]</scope>
    <source>
        <strain evidence="2 3">KACC 19113</strain>
    </source>
</reference>
<gene>
    <name evidence="2" type="ORF">ISP25_09195</name>
</gene>
<name>A0ABW8J4Y0_9GAMM</name>
<protein>
    <submittedName>
        <fullName evidence="2">YjbQ family protein</fullName>
    </submittedName>
</protein>
<evidence type="ECO:0000256" key="1">
    <source>
        <dbReference type="ARBA" id="ARBA00005534"/>
    </source>
</evidence>
<dbReference type="PROSITE" id="PS01314">
    <property type="entry name" value="UPF0047"/>
    <property type="match status" value="1"/>
</dbReference>